<dbReference type="FunFam" id="2.60.40.1180:FF:000002">
    <property type="entry name" value="1,4-alpha-glucan branching enzyme GlgB"/>
    <property type="match status" value="1"/>
</dbReference>
<reference evidence="13" key="1">
    <citation type="submission" date="2023-10" db="EMBL/GenBank/DDBJ databases">
        <title>Development of a sustainable strategy for remediation of hydrocarbon-contaminated territories based on the waste exchange concept.</title>
        <authorList>
            <person name="Krivoruchko A."/>
        </authorList>
    </citation>
    <scope>NUCLEOTIDE SEQUENCE</scope>
    <source>
        <strain evidence="13">IEGM 1175</strain>
    </source>
</reference>
<dbReference type="Gene3D" id="2.60.40.1180">
    <property type="entry name" value="Golgi alpha-mannosidase II"/>
    <property type="match status" value="1"/>
</dbReference>
<evidence type="ECO:0000313" key="13">
    <source>
        <dbReference type="EMBL" id="MDV6297922.1"/>
    </source>
</evidence>
<keyword evidence="4 9" id="KW-0321">Glycogen metabolism</keyword>
<dbReference type="GO" id="GO:0043169">
    <property type="term" value="F:cation binding"/>
    <property type="evidence" value="ECO:0007669"/>
    <property type="project" value="InterPro"/>
</dbReference>
<comment type="pathway">
    <text evidence="2 9">Glycan biosynthesis; glycogen biosynthesis.</text>
</comment>
<dbReference type="Proteomes" id="UP001185873">
    <property type="component" value="Unassembled WGS sequence"/>
</dbReference>
<evidence type="ECO:0000313" key="14">
    <source>
        <dbReference type="Proteomes" id="UP001185873"/>
    </source>
</evidence>
<dbReference type="InterPro" id="IPR013783">
    <property type="entry name" value="Ig-like_fold"/>
</dbReference>
<evidence type="ECO:0000256" key="7">
    <source>
        <dbReference type="ARBA" id="ARBA00023056"/>
    </source>
</evidence>
<evidence type="ECO:0000259" key="12">
    <source>
        <dbReference type="SMART" id="SM00642"/>
    </source>
</evidence>
<protein>
    <recommendedName>
        <fullName evidence="9">1,4-alpha-glucan branching enzyme GlgB</fullName>
        <ecNumber evidence="9">2.4.1.18</ecNumber>
    </recommendedName>
    <alternativeName>
        <fullName evidence="9">1,4-alpha-D-glucan:1,4-alpha-D-glucan 6-glucosyl-transferase</fullName>
    </alternativeName>
    <alternativeName>
        <fullName evidence="9">Alpha-(1-&gt;4)-glucan branching enzyme</fullName>
    </alternativeName>
    <alternativeName>
        <fullName evidence="9">Glycogen branching enzyme</fullName>
        <shortName evidence="9">BE</shortName>
    </alternativeName>
</protein>
<evidence type="ECO:0000256" key="1">
    <source>
        <dbReference type="ARBA" id="ARBA00000826"/>
    </source>
</evidence>
<dbReference type="GO" id="GO:0004553">
    <property type="term" value="F:hydrolase activity, hydrolyzing O-glycosyl compounds"/>
    <property type="evidence" value="ECO:0007669"/>
    <property type="project" value="InterPro"/>
</dbReference>
<comment type="catalytic activity">
    <reaction evidence="1 9">
        <text>Transfers a segment of a (1-&gt;4)-alpha-D-glucan chain to a primary hydroxy group in a similar glucan chain.</text>
        <dbReference type="EC" id="2.4.1.18"/>
    </reaction>
</comment>
<dbReference type="InterPro" id="IPR037439">
    <property type="entry name" value="Branching_enzy"/>
</dbReference>
<evidence type="ECO:0000256" key="3">
    <source>
        <dbReference type="ARBA" id="ARBA00009000"/>
    </source>
</evidence>
<dbReference type="EMBL" id="JAWLKJ010000001">
    <property type="protein sequence ID" value="MDV6297922.1"/>
    <property type="molecule type" value="Genomic_DNA"/>
</dbReference>
<feature type="active site" description="Nucleophile" evidence="9 10">
    <location>
        <position position="461"/>
    </location>
</feature>
<dbReference type="InterPro" id="IPR006407">
    <property type="entry name" value="GlgB"/>
</dbReference>
<dbReference type="CDD" id="cd02855">
    <property type="entry name" value="E_set_GBE_prok_N"/>
    <property type="match status" value="1"/>
</dbReference>
<feature type="compositionally biased region" description="Basic and acidic residues" evidence="11">
    <location>
        <begin position="76"/>
        <end position="90"/>
    </location>
</feature>
<keyword evidence="7 9" id="KW-0320">Glycogen biosynthesis</keyword>
<dbReference type="InterPro" id="IPR044143">
    <property type="entry name" value="GlgB_N_E_set_prok"/>
</dbReference>
<dbReference type="Pfam" id="PF22019">
    <property type="entry name" value="GlgB_N"/>
    <property type="match status" value="1"/>
</dbReference>
<dbReference type="Pfam" id="PF02806">
    <property type="entry name" value="Alpha-amylase_C"/>
    <property type="match status" value="1"/>
</dbReference>
<dbReference type="PIRSF" id="PIRSF000463">
    <property type="entry name" value="GlgB"/>
    <property type="match status" value="1"/>
</dbReference>
<comment type="subunit">
    <text evidence="9">Monomer.</text>
</comment>
<keyword evidence="5 9" id="KW-0328">Glycosyltransferase</keyword>
<dbReference type="InterPro" id="IPR013780">
    <property type="entry name" value="Glyco_hydro_b"/>
</dbReference>
<dbReference type="InterPro" id="IPR054169">
    <property type="entry name" value="GlgB_N"/>
</dbReference>
<evidence type="ECO:0000256" key="8">
    <source>
        <dbReference type="ARBA" id="ARBA00023277"/>
    </source>
</evidence>
<dbReference type="Gene3D" id="3.20.20.80">
    <property type="entry name" value="Glycosidases"/>
    <property type="match status" value="1"/>
</dbReference>
<dbReference type="NCBIfam" id="NF008967">
    <property type="entry name" value="PRK12313.1"/>
    <property type="match status" value="1"/>
</dbReference>
<organism evidence="13 14">
    <name type="scientific">Dietzia maris</name>
    <dbReference type="NCBI Taxonomy" id="37915"/>
    <lineage>
        <taxon>Bacteria</taxon>
        <taxon>Bacillati</taxon>
        <taxon>Actinomycetota</taxon>
        <taxon>Actinomycetes</taxon>
        <taxon>Mycobacteriales</taxon>
        <taxon>Dietziaceae</taxon>
        <taxon>Dietzia</taxon>
    </lineage>
</organism>
<evidence type="ECO:0000256" key="6">
    <source>
        <dbReference type="ARBA" id="ARBA00022679"/>
    </source>
</evidence>
<evidence type="ECO:0000256" key="10">
    <source>
        <dbReference type="PIRSR" id="PIRSR000463-1"/>
    </source>
</evidence>
<dbReference type="GO" id="GO:0005978">
    <property type="term" value="P:glycogen biosynthetic process"/>
    <property type="evidence" value="ECO:0007669"/>
    <property type="project" value="UniProtKB-UniRule"/>
</dbReference>
<keyword evidence="8 9" id="KW-0119">Carbohydrate metabolism</keyword>
<feature type="compositionally biased region" description="Low complexity" evidence="11">
    <location>
        <begin position="19"/>
        <end position="30"/>
    </location>
</feature>
<dbReference type="RefSeq" id="WP_317468409.1">
    <property type="nucleotide sequence ID" value="NZ_JAWLKJ010000001.1"/>
</dbReference>
<feature type="domain" description="Glycosyl hydrolase family 13 catalytic" evidence="12">
    <location>
        <begin position="309"/>
        <end position="661"/>
    </location>
</feature>
<dbReference type="GO" id="GO:0003844">
    <property type="term" value="F:1,4-alpha-glucan branching enzyme activity"/>
    <property type="evidence" value="ECO:0007669"/>
    <property type="project" value="UniProtKB-UniRule"/>
</dbReference>
<evidence type="ECO:0000256" key="9">
    <source>
        <dbReference type="HAMAP-Rule" id="MF_00685"/>
    </source>
</evidence>
<feature type="region of interest" description="Disordered" evidence="11">
    <location>
        <begin position="1"/>
        <end position="90"/>
    </location>
</feature>
<dbReference type="InterPro" id="IPR006047">
    <property type="entry name" value="GH13_cat_dom"/>
</dbReference>
<dbReference type="GO" id="GO:0005829">
    <property type="term" value="C:cytosol"/>
    <property type="evidence" value="ECO:0007669"/>
    <property type="project" value="TreeGrafter"/>
</dbReference>
<dbReference type="SMART" id="SM00642">
    <property type="entry name" value="Aamy"/>
    <property type="match status" value="1"/>
</dbReference>
<comment type="function">
    <text evidence="9">Catalyzes the formation of the alpha-1,6-glucosidic linkages in glycogen by scission of a 1,4-alpha-linked oligosaccharide from growing alpha-1,4-glucan chains and the subsequent attachment of the oligosaccharide to the alpha-1,6 position.</text>
</comment>
<dbReference type="Pfam" id="PF02922">
    <property type="entry name" value="CBM_48"/>
    <property type="match status" value="1"/>
</dbReference>
<dbReference type="InterPro" id="IPR014756">
    <property type="entry name" value="Ig_E-set"/>
</dbReference>
<feature type="active site" description="Proton donor" evidence="9 10">
    <location>
        <position position="514"/>
    </location>
</feature>
<dbReference type="EC" id="2.4.1.18" evidence="9"/>
<dbReference type="CDD" id="cd11322">
    <property type="entry name" value="AmyAc_Glg_BE"/>
    <property type="match status" value="1"/>
</dbReference>
<proteinExistence type="inferred from homology"/>
<dbReference type="SUPFAM" id="SSF51445">
    <property type="entry name" value="(Trans)glycosidases"/>
    <property type="match status" value="1"/>
</dbReference>
<dbReference type="FunFam" id="3.20.20.80:FF:000003">
    <property type="entry name" value="1,4-alpha-glucan branching enzyme GlgB"/>
    <property type="match status" value="1"/>
</dbReference>
<dbReference type="NCBIfam" id="TIGR01515">
    <property type="entry name" value="branching_enzym"/>
    <property type="match status" value="1"/>
</dbReference>
<feature type="compositionally biased region" description="Pro residues" evidence="11">
    <location>
        <begin position="31"/>
        <end position="46"/>
    </location>
</feature>
<dbReference type="InterPro" id="IPR017853">
    <property type="entry name" value="GH"/>
</dbReference>
<gene>
    <name evidence="9 13" type="primary">glgB</name>
    <name evidence="13" type="ORF">R3P82_02230</name>
</gene>
<dbReference type="Gene3D" id="2.60.40.10">
    <property type="entry name" value="Immunoglobulins"/>
    <property type="match status" value="2"/>
</dbReference>
<keyword evidence="6 9" id="KW-0808">Transferase</keyword>
<dbReference type="InterPro" id="IPR006048">
    <property type="entry name" value="A-amylase/branching_C"/>
</dbReference>
<dbReference type="PANTHER" id="PTHR43651:SF3">
    <property type="entry name" value="1,4-ALPHA-GLUCAN-BRANCHING ENZYME"/>
    <property type="match status" value="1"/>
</dbReference>
<evidence type="ECO:0000256" key="2">
    <source>
        <dbReference type="ARBA" id="ARBA00004964"/>
    </source>
</evidence>
<dbReference type="Pfam" id="PF00128">
    <property type="entry name" value="Alpha-amylase"/>
    <property type="match status" value="1"/>
</dbReference>
<accession>A0AAE4QXK9</accession>
<dbReference type="PANTHER" id="PTHR43651">
    <property type="entry name" value="1,4-ALPHA-GLUCAN-BRANCHING ENZYME"/>
    <property type="match status" value="1"/>
</dbReference>
<dbReference type="InterPro" id="IPR004193">
    <property type="entry name" value="Glyco_hydro_13_N"/>
</dbReference>
<comment type="similarity">
    <text evidence="3 9">Belongs to the glycosyl hydrolase 13 family. GlgB subfamily.</text>
</comment>
<dbReference type="NCBIfam" id="NF003811">
    <property type="entry name" value="PRK05402.1"/>
    <property type="match status" value="1"/>
</dbReference>
<sequence length="793" mass="87279">MAKHKKKDRSTDRLQPEQTSSSSPSSSSPPSSSPPSPPSPTPPAPATAPVASPGPVTPTEPTPIPHDVLGRLRSGTHHDPHCVYGAHRDGDGSVVRTVQPGAVEVEIVFDDRTVPMTPVGDGLFHAAVPETEVPDYRFRVRYPDGHTRTVADGYRFLPTLGEVDLHLIGEGRHERLWDVLGAHVRTYETAGGPVTGTSFAVWAPNARGMSVVGDFCGWNPTALPMRSIGSSGVWELFVPDVADGAVYKYCVRGADGRTIDHADPMAVATEVPPSTGSKVFTSGYEWNDDEWIAARATRDHSHSPMTVLEVHVGSWRPGLDYREFAHELADHIIETGFTHVELMPVAEHPFGGSWGYQVSSYFAPTSRFGTPDDLRYVIDHLHSRGIGVLVDWVPAHFPKDEWSLGRFDGTPLYEHADPRRGEQPDWGTYVFDFGRHEVRNFLVANALYWAEEFHIDGLRVDAVASMLYLDYSREAGEWTPNIHGGRENLEAISFLQEVNATLAREHPGFLTVAEESTSWGGVTSPTYTGGLGFSMKWNMGWMNDTLRYVGLDPIYRGFHHGEITFSMMYAWSERFVLPLSHDEVVHGKGSMWERMPGTSWDRAAGIRSLYAYMWAHPGKKLLFQGLEFGQTTEWDADKGVAWENLEGWEGEYHRGILACVRDLNARYADNPGLWSLDDDPSGFSWIDANDAAHNTLSFLRTDHAGNTVACVVNFSGAALGDYRIGLPEDGYWEEILNTDASAYEGSGAGNLGGVHAEPAPHHGRPYSAAITVGPRATVWFRHAAPTTTEIAGA</sequence>
<evidence type="ECO:0000256" key="4">
    <source>
        <dbReference type="ARBA" id="ARBA00022600"/>
    </source>
</evidence>
<evidence type="ECO:0000256" key="11">
    <source>
        <dbReference type="SAM" id="MobiDB-lite"/>
    </source>
</evidence>
<evidence type="ECO:0000256" key="5">
    <source>
        <dbReference type="ARBA" id="ARBA00022676"/>
    </source>
</evidence>
<dbReference type="AlphaFoldDB" id="A0AAE4QXK9"/>
<dbReference type="HAMAP" id="MF_00685">
    <property type="entry name" value="GlgB"/>
    <property type="match status" value="1"/>
</dbReference>
<dbReference type="SUPFAM" id="SSF51011">
    <property type="entry name" value="Glycosyl hydrolase domain"/>
    <property type="match status" value="1"/>
</dbReference>
<dbReference type="SUPFAM" id="SSF81296">
    <property type="entry name" value="E set domains"/>
    <property type="match status" value="2"/>
</dbReference>
<name>A0AAE4QXK9_9ACTN</name>
<feature type="compositionally biased region" description="Pro residues" evidence="11">
    <location>
        <begin position="55"/>
        <end position="64"/>
    </location>
</feature>
<comment type="caution">
    <text evidence="13">The sequence shown here is derived from an EMBL/GenBank/DDBJ whole genome shotgun (WGS) entry which is preliminary data.</text>
</comment>